<dbReference type="EMBL" id="LN902845">
    <property type="protein sequence ID" value="CUT99458.1"/>
    <property type="molecule type" value="Genomic_DNA"/>
</dbReference>
<sequence>MGVNVDVDVGAVEIGPEEQHHMIFSSLAYNLIYCTSLPLAANQQPSTLPRLIVSLWAYFDRLDVNVGLQAASCVRTLGVLLRRDQKCFSSYFSAGAANAYFTTIANTDKDWLAYGTG</sequence>
<organism evidence="1 2">
    <name type="scientific">Echinococcus multilocularis</name>
    <name type="common">Fox tapeworm</name>
    <dbReference type="NCBI Taxonomy" id="6211"/>
    <lineage>
        <taxon>Eukaryota</taxon>
        <taxon>Metazoa</taxon>
        <taxon>Spiralia</taxon>
        <taxon>Lophotrochozoa</taxon>
        <taxon>Platyhelminthes</taxon>
        <taxon>Cestoda</taxon>
        <taxon>Eucestoda</taxon>
        <taxon>Cyclophyllidea</taxon>
        <taxon>Taeniidae</taxon>
        <taxon>Echinococcus</taxon>
    </lineage>
</organism>
<proteinExistence type="predicted"/>
<evidence type="ECO:0000313" key="1">
    <source>
        <dbReference type="EMBL" id="CUT99458.1"/>
    </source>
</evidence>
<dbReference type="AlphaFoldDB" id="A0A068Y2X3"/>
<keyword evidence="2" id="KW-1185">Reference proteome</keyword>
<protein>
    <submittedName>
        <fullName evidence="1">Uncharacterized protein</fullName>
    </submittedName>
</protein>
<dbReference type="Proteomes" id="UP000017246">
    <property type="component" value="Unassembled WGS sequence"/>
</dbReference>
<name>A0A068Y2X3_ECHMU</name>
<reference evidence="1" key="2">
    <citation type="submission" date="2015-11" db="EMBL/GenBank/DDBJ databases">
        <authorList>
            <person name="Zhang Y."/>
            <person name="Guo Z."/>
        </authorList>
    </citation>
    <scope>NUCLEOTIDE SEQUENCE</scope>
</reference>
<evidence type="ECO:0000313" key="2">
    <source>
        <dbReference type="Proteomes" id="UP000017246"/>
    </source>
</evidence>
<accession>A0A068Y2X3</accession>
<reference evidence="1" key="1">
    <citation type="journal article" date="2013" name="Nature">
        <title>The genomes of four tapeworm species reveal adaptations to parasitism.</title>
        <authorList>
            <person name="Tsai I.J."/>
            <person name="Zarowiecki M."/>
            <person name="Holroyd N."/>
            <person name="Garciarrubio A."/>
            <person name="Sanchez-Flores A."/>
            <person name="Brooks K.L."/>
            <person name="Tracey A."/>
            <person name="Bobes R.J."/>
            <person name="Fragoso G."/>
            <person name="Sciutto E."/>
            <person name="Aslett M."/>
            <person name="Beasley H."/>
            <person name="Bennett H.M."/>
            <person name="Cai J."/>
            <person name="Camicia F."/>
            <person name="Clark R."/>
            <person name="Cucher M."/>
            <person name="De Silva N."/>
            <person name="Day T.A."/>
            <person name="Deplazes P."/>
            <person name="Estrada K."/>
            <person name="Fernandez C."/>
            <person name="Holland P.W."/>
            <person name="Hou J."/>
            <person name="Hu S."/>
            <person name="Huckvale T."/>
            <person name="Hung S.S."/>
            <person name="Kamenetzky L."/>
            <person name="Keane J.A."/>
            <person name="Kiss F."/>
            <person name="Koziol U."/>
            <person name="Lambert O."/>
            <person name="Liu K."/>
            <person name="Luo X."/>
            <person name="Luo Y."/>
            <person name="Macchiaroli N."/>
            <person name="Nichol S."/>
            <person name="Paps J."/>
            <person name="Parkinson J."/>
            <person name="Pouchkina-Stantcheva N."/>
            <person name="Riddiford N."/>
            <person name="Rosenzvit M."/>
            <person name="Salinas G."/>
            <person name="Wasmuth J.D."/>
            <person name="Zamanian M."/>
            <person name="Zheng Y."/>
            <person name="Cai X."/>
            <person name="Soberon X."/>
            <person name="Olson P.D."/>
            <person name="Laclette J.P."/>
            <person name="Brehm K."/>
            <person name="Berriman M."/>
            <person name="Garciarrubio A."/>
            <person name="Bobes R.J."/>
            <person name="Fragoso G."/>
            <person name="Sanchez-Flores A."/>
            <person name="Estrada K."/>
            <person name="Cevallos M.A."/>
            <person name="Morett E."/>
            <person name="Gonzalez V."/>
            <person name="Portillo T."/>
            <person name="Ochoa-Leyva A."/>
            <person name="Jose M.V."/>
            <person name="Sciutto E."/>
            <person name="Landa A."/>
            <person name="Jimenez L."/>
            <person name="Valdes V."/>
            <person name="Carrero J.C."/>
            <person name="Larralde C."/>
            <person name="Morales-Montor J."/>
            <person name="Limon-Lason J."/>
            <person name="Soberon X."/>
            <person name="Laclette J.P."/>
        </authorList>
    </citation>
    <scope>NUCLEOTIDE SEQUENCE [LARGE SCALE GENOMIC DNA]</scope>
</reference>